<proteinExistence type="predicted"/>
<evidence type="ECO:0008006" key="3">
    <source>
        <dbReference type="Google" id="ProtNLM"/>
    </source>
</evidence>
<accession>A0ABU3WJM4</accession>
<organism evidence="1 2">
    <name type="scientific">Rhodococcus zopfii</name>
    <dbReference type="NCBI Taxonomy" id="43772"/>
    <lineage>
        <taxon>Bacteria</taxon>
        <taxon>Bacillati</taxon>
        <taxon>Actinomycetota</taxon>
        <taxon>Actinomycetes</taxon>
        <taxon>Mycobacteriales</taxon>
        <taxon>Nocardiaceae</taxon>
        <taxon>Rhodococcus</taxon>
    </lineage>
</organism>
<evidence type="ECO:0000313" key="2">
    <source>
        <dbReference type="Proteomes" id="UP001275440"/>
    </source>
</evidence>
<name>A0ABU3WJM4_9NOCA</name>
<sequence length="269" mass="30384">MVGWNGTRHRLGGPSGGVRDAWIQGGLDGLWVPAPRTPTRTSRAYQHGSTPKVTKIEERLLDFQLRIEGRTRRDFERAFAEQMDVWSFDYDNEITTTTGDGRRTIRLRLDRTPKVVGRMSMQTTRIDVEMVAVACWPYLTSGTKVIKWEPGVGSHIGTFPISNPTDVPLWLKFEGTPATKWILPDGLSGRMVPIPPQTAGWRVQTRQDFQTLRAAGAGFEVWKAMRGVSFLHEIPPRTPRTELPVEVQGSAVPAELRIHMPRYHEMAWG</sequence>
<protein>
    <recommendedName>
        <fullName evidence="3">Minor tail protein</fullName>
    </recommendedName>
</protein>
<evidence type="ECO:0000313" key="1">
    <source>
        <dbReference type="EMBL" id="MDV2474181.1"/>
    </source>
</evidence>
<dbReference type="Proteomes" id="UP001275440">
    <property type="component" value="Unassembled WGS sequence"/>
</dbReference>
<gene>
    <name evidence="1" type="ORF">F8M49_00010</name>
</gene>
<comment type="caution">
    <text evidence="1">The sequence shown here is derived from an EMBL/GenBank/DDBJ whole genome shotgun (WGS) entry which is preliminary data.</text>
</comment>
<dbReference type="EMBL" id="WBMO01000001">
    <property type="protein sequence ID" value="MDV2474181.1"/>
    <property type="molecule type" value="Genomic_DNA"/>
</dbReference>
<reference evidence="1 2" key="1">
    <citation type="submission" date="2019-10" db="EMBL/GenBank/DDBJ databases">
        <title>Draft Genome Assembly of Rhodococcus zopfii DSM44189.</title>
        <authorList>
            <person name="Sutton J.M."/>
            <person name="Akob D.M."/>
            <person name="Bushman T.J."/>
        </authorList>
    </citation>
    <scope>NUCLEOTIDE SEQUENCE [LARGE SCALE GENOMIC DNA]</scope>
    <source>
        <strain evidence="1 2">DSM 44189</strain>
    </source>
</reference>
<keyword evidence="2" id="KW-1185">Reference proteome</keyword>